<evidence type="ECO:0000256" key="1">
    <source>
        <dbReference type="SAM" id="Coils"/>
    </source>
</evidence>
<accession>A0A451A4D4</accession>
<organism evidence="2">
    <name type="scientific">Candidatus Kentrum sp. TC</name>
    <dbReference type="NCBI Taxonomy" id="2126339"/>
    <lineage>
        <taxon>Bacteria</taxon>
        <taxon>Pseudomonadati</taxon>
        <taxon>Pseudomonadota</taxon>
        <taxon>Gammaproteobacteria</taxon>
        <taxon>Candidatus Kentrum</taxon>
    </lineage>
</organism>
<feature type="coiled-coil region" evidence="1">
    <location>
        <begin position="572"/>
        <end position="683"/>
    </location>
</feature>
<keyword evidence="1" id="KW-0175">Coiled coil</keyword>
<dbReference type="PANTHER" id="PTHR32182:SF22">
    <property type="entry name" value="ATP-DEPENDENT ENDONUCLEASE, OLD FAMILY-RELATED"/>
    <property type="match status" value="1"/>
</dbReference>
<dbReference type="GO" id="GO:0000731">
    <property type="term" value="P:DNA synthesis involved in DNA repair"/>
    <property type="evidence" value="ECO:0007669"/>
    <property type="project" value="TreeGrafter"/>
</dbReference>
<dbReference type="SUPFAM" id="SSF52540">
    <property type="entry name" value="P-loop containing nucleoside triphosphate hydrolases"/>
    <property type="match status" value="1"/>
</dbReference>
<dbReference type="InterPro" id="IPR027417">
    <property type="entry name" value="P-loop_NTPase"/>
</dbReference>
<dbReference type="SUPFAM" id="SSF89550">
    <property type="entry name" value="PHP domain-like"/>
    <property type="match status" value="1"/>
</dbReference>
<protein>
    <recommendedName>
        <fullName evidence="3">AAA domain-containing protein, AbiEii toxin, Type IV TA system</fullName>
    </recommendedName>
</protein>
<dbReference type="EMBL" id="CAADFW010000051">
    <property type="protein sequence ID" value="VFK60909.1"/>
    <property type="molecule type" value="Genomic_DNA"/>
</dbReference>
<dbReference type="AlphaFoldDB" id="A0A451A4D4"/>
<dbReference type="Gene3D" id="3.40.50.300">
    <property type="entry name" value="P-loop containing nucleotide triphosphate hydrolases"/>
    <property type="match status" value="2"/>
</dbReference>
<evidence type="ECO:0000313" key="2">
    <source>
        <dbReference type="EMBL" id="VFK60909.1"/>
    </source>
</evidence>
<dbReference type="PANTHER" id="PTHR32182">
    <property type="entry name" value="DNA REPLICATION AND REPAIR PROTEIN RECF"/>
    <property type="match status" value="1"/>
</dbReference>
<feature type="coiled-coil region" evidence="1">
    <location>
        <begin position="458"/>
        <end position="485"/>
    </location>
</feature>
<dbReference type="InterPro" id="IPR016195">
    <property type="entry name" value="Pol/histidinol_Pase-like"/>
</dbReference>
<dbReference type="Gene3D" id="3.20.20.140">
    <property type="entry name" value="Metal-dependent hydrolases"/>
    <property type="match status" value="1"/>
</dbReference>
<dbReference type="InterPro" id="IPR054787">
    <property type="entry name" value="TrlF_ATPase"/>
</dbReference>
<proteinExistence type="predicted"/>
<evidence type="ECO:0008006" key="3">
    <source>
        <dbReference type="Google" id="ProtNLM"/>
    </source>
</evidence>
<reference evidence="2" key="1">
    <citation type="submission" date="2019-02" db="EMBL/GenBank/DDBJ databases">
        <authorList>
            <person name="Gruber-Vodicka R. H."/>
            <person name="Seah K. B. B."/>
        </authorList>
    </citation>
    <scope>NUCLEOTIDE SEQUENCE</scope>
    <source>
        <strain evidence="2">BECK_BZ126</strain>
    </source>
</reference>
<dbReference type="GO" id="GO:0006302">
    <property type="term" value="P:double-strand break repair"/>
    <property type="evidence" value="ECO:0007669"/>
    <property type="project" value="TreeGrafter"/>
</dbReference>
<name>A0A451A4D4_9GAMM</name>
<dbReference type="NCBIfam" id="NF045780">
    <property type="entry name" value="TrlF_fam_ATP"/>
    <property type="match status" value="1"/>
</dbReference>
<gene>
    <name evidence="2" type="ORF">BECKTC1821F_GA0114240_10518</name>
</gene>
<sequence>MLSDGSGRAYEPKIGLEKSKMPDNNDIFPNGARWLRFDCHLHTRADKEFSYAGEDNDYLSNYVNALEKAGIAVGVIANHNKFHFEEFKNLRKIAKERGIFLLPGVELSVNDGANGIHTLIVFGEAWLEHGEDHINPFLRVAFEGKSPAKYEQENGRATLGLIDTVKKLEGYHRDFFLIFAHVEDRSGLWSELGGGRLREIGQNGFFIRRTLGFQKVRTHNEKDKVKGWLKKDYPAEVEGSDPKKIDQIGKGEHSYLKIGAFAFEAVKYALLDHGNRVLAQRPKPYEHSHISSASFEGGALDGQTIRFSPELDTLIGIRGSGKSAILEAIRYALDIPFGVKAQDVDYKEKLLDHVLGAGGKVIIRAVDRRGQHYEIRRINGERYPDVYVDGVIHPGISIRETIIHKPLYFGQKDLSATGEGFEKDLVEKILGEKLVGVRDRIDDQRRKLSERVTAWRKLSNTEEKRKEYEDRKQDAEFRLKFFKEHGVEEKLQKQSDFEADARKCGQVVSFVQSYLAALQAFIDQHEDDLHNRRAHDSRQNWEFFAEFFALYDKLIAAFEGIKGLLADGDRVLTELEEKTKQFTARRQELKEEFAEIERQLSQELRESGAQAIRPEEFRTLKKTLEDADRMLDALEKQGGRREALRQEILREIDGLHALWREEFEAIEAELKKVNEHNDALRIEAEFQGDKAAFAGFMQETFRGSGIREAAFTRAAKQFPDFGALYRATPGEIKEKIEASDKTVGKFIDYFENHLPELITWRVPDRFTIRYKEKELKHHSLGQRASALILFVLSQRENDLFIIDQPEDDLDNQTIYKDVIKLIREIKPKTQFLFATHNPNFPVLGDAEQIIACAYSGGSAYVKSGGIDCPELQRKIVDIMEGGKEAFRQRQWRYESWKPWNLWKSSSGARTAGISSRPM</sequence>